<gene>
    <name evidence="12" type="ORF">AW171_hschr42557</name>
</gene>
<name>A0A0X8HSH0_9SACH</name>
<protein>
    <recommendedName>
        <fullName evidence="10">Protein-serine/threonine kinase</fullName>
        <ecNumber evidence="10">2.7.11.-</ecNumber>
    </recommendedName>
</protein>
<keyword evidence="6 10" id="KW-0418">Kinase</keyword>
<dbReference type="SMART" id="SM00387">
    <property type="entry name" value="HATPase_c"/>
    <property type="match status" value="1"/>
</dbReference>
<feature type="domain" description="Histidine kinase" evidence="11">
    <location>
        <begin position="285"/>
        <end position="419"/>
    </location>
</feature>
<dbReference type="OrthoDB" id="3264224at2759"/>
<evidence type="ECO:0000256" key="7">
    <source>
        <dbReference type="ARBA" id="ARBA00022840"/>
    </source>
</evidence>
<dbReference type="Gene3D" id="3.30.565.10">
    <property type="entry name" value="Histidine kinase-like ATPase, C-terminal domain"/>
    <property type="match status" value="1"/>
</dbReference>
<sequence length="428" mass="49232">MWMGNPSRLRCLKDIFGSLKVVNGGYRTLTDFRQGYRLYSGENGCRRGHSSKRDGDSLSKLDFEQQYQLRSNIEMLIQDFSQRPVPNITYEFLTRHIPPLSDNERYWLAINVANMLLTYTCRRLAAIQRLPYIAVVNPNIEESNRLHLKTLESLLLIDMPYGLYNHERTKLMLEEFLNDHSDTLQTLAKGLQEIMDFYSKELAFDFLNQHLRDRMLMKVLATHYLQLVSQKDSKDAIGILHKNLNIGEVIKRTQEFVGDLTFVKYDKVVPVKIMEGKDVTFPCIPSHFEYVIQEVLKNSSRAHIENSTPDNDLTEKPIEVTIVRTQDSLEVRIRDFGGGIHADIEDAIFDYSYSTSEKNAKDNGMSAYVIPGQDVSNVSGMGFGLPLCKAYVEMFNGKLDIQSLWGWGTDVYMKLKGPKQELLTRSKK</sequence>
<dbReference type="Proteomes" id="UP000243052">
    <property type="component" value="Chromosome iv"/>
</dbReference>
<evidence type="ECO:0000313" key="13">
    <source>
        <dbReference type="Proteomes" id="UP000243052"/>
    </source>
</evidence>
<dbReference type="PANTHER" id="PTHR11947:SF20">
    <property type="entry name" value="[3-METHYL-2-OXOBUTANOATE DEHYDROGENASE [LIPOAMIDE]] KINASE, MITOCHONDRIAL"/>
    <property type="match status" value="1"/>
</dbReference>
<keyword evidence="13" id="KW-1185">Reference proteome</keyword>
<dbReference type="PROSITE" id="PS50109">
    <property type="entry name" value="HIS_KIN"/>
    <property type="match status" value="1"/>
</dbReference>
<dbReference type="AlphaFoldDB" id="A0A0X8HSH0"/>
<keyword evidence="9 10" id="KW-0496">Mitochondrion</keyword>
<dbReference type="InterPro" id="IPR018955">
    <property type="entry name" value="BCDHK/PDK_N"/>
</dbReference>
<dbReference type="PRINTS" id="PR00344">
    <property type="entry name" value="BCTRLSENSOR"/>
</dbReference>
<dbReference type="PANTHER" id="PTHR11947">
    <property type="entry name" value="PYRUVATE DEHYDROGENASE KINASE"/>
    <property type="match status" value="1"/>
</dbReference>
<dbReference type="InterPro" id="IPR004358">
    <property type="entry name" value="Sig_transdc_His_kin-like_C"/>
</dbReference>
<evidence type="ECO:0000256" key="5">
    <source>
        <dbReference type="ARBA" id="ARBA00022741"/>
    </source>
</evidence>
<dbReference type="RefSeq" id="XP_017987650.1">
    <property type="nucleotide sequence ID" value="XM_018131772.1"/>
</dbReference>
<evidence type="ECO:0000256" key="4">
    <source>
        <dbReference type="ARBA" id="ARBA00022679"/>
    </source>
</evidence>
<dbReference type="GO" id="GO:0005524">
    <property type="term" value="F:ATP binding"/>
    <property type="evidence" value="ECO:0007669"/>
    <property type="project" value="UniProtKB-UniRule"/>
</dbReference>
<keyword evidence="4 10" id="KW-0808">Transferase</keyword>
<organism evidence="12 13">
    <name type="scientific">Eremothecium sinecaudum</name>
    <dbReference type="NCBI Taxonomy" id="45286"/>
    <lineage>
        <taxon>Eukaryota</taxon>
        <taxon>Fungi</taxon>
        <taxon>Dikarya</taxon>
        <taxon>Ascomycota</taxon>
        <taxon>Saccharomycotina</taxon>
        <taxon>Saccharomycetes</taxon>
        <taxon>Saccharomycetales</taxon>
        <taxon>Saccharomycetaceae</taxon>
        <taxon>Eremothecium</taxon>
    </lineage>
</organism>
<dbReference type="GO" id="GO:0004740">
    <property type="term" value="F:pyruvate dehydrogenase (acetyl-transferring) kinase activity"/>
    <property type="evidence" value="ECO:0007669"/>
    <property type="project" value="TreeGrafter"/>
</dbReference>
<dbReference type="Gene3D" id="1.20.140.20">
    <property type="entry name" value="Alpha-ketoacid/pyruvate dehydrogenase kinase, N-terminal domain"/>
    <property type="match status" value="1"/>
</dbReference>
<dbReference type="InterPro" id="IPR003594">
    <property type="entry name" value="HATPase_dom"/>
</dbReference>
<dbReference type="SUPFAM" id="SSF55874">
    <property type="entry name" value="ATPase domain of HSP90 chaperone/DNA topoisomerase II/histidine kinase"/>
    <property type="match status" value="1"/>
</dbReference>
<evidence type="ECO:0000256" key="1">
    <source>
        <dbReference type="ARBA" id="ARBA00004305"/>
    </source>
</evidence>
<dbReference type="SUPFAM" id="SSF69012">
    <property type="entry name" value="alpha-ketoacid dehydrogenase kinase, N-terminal domain"/>
    <property type="match status" value="1"/>
</dbReference>
<dbReference type="EC" id="2.7.11.-" evidence="10"/>
<evidence type="ECO:0000256" key="9">
    <source>
        <dbReference type="ARBA" id="ARBA00023128"/>
    </source>
</evidence>
<evidence type="ECO:0000256" key="10">
    <source>
        <dbReference type="RuleBase" id="RU366032"/>
    </source>
</evidence>
<evidence type="ECO:0000256" key="6">
    <source>
        <dbReference type="ARBA" id="ARBA00022777"/>
    </source>
</evidence>
<dbReference type="STRING" id="45286.A0A0X8HSH0"/>
<dbReference type="InterPro" id="IPR039028">
    <property type="entry name" value="BCKD/PDK"/>
</dbReference>
<dbReference type="GO" id="GO:0010906">
    <property type="term" value="P:regulation of glucose metabolic process"/>
    <property type="evidence" value="ECO:0007669"/>
    <property type="project" value="TreeGrafter"/>
</dbReference>
<keyword evidence="3" id="KW-0597">Phosphoprotein</keyword>
<dbReference type="InterPro" id="IPR036890">
    <property type="entry name" value="HATPase_C_sf"/>
</dbReference>
<dbReference type="InterPro" id="IPR036784">
    <property type="entry name" value="AK/P_DHK_N_sf"/>
</dbReference>
<keyword evidence="5 10" id="KW-0547">Nucleotide-binding</keyword>
<dbReference type="EMBL" id="CP014244">
    <property type="protein sequence ID" value="AMD20654.1"/>
    <property type="molecule type" value="Genomic_DNA"/>
</dbReference>
<dbReference type="Pfam" id="PF10436">
    <property type="entry name" value="BCDHK_Adom3"/>
    <property type="match status" value="1"/>
</dbReference>
<dbReference type="GO" id="GO:0005759">
    <property type="term" value="C:mitochondrial matrix"/>
    <property type="evidence" value="ECO:0007669"/>
    <property type="project" value="UniProtKB-SubCell"/>
</dbReference>
<evidence type="ECO:0000256" key="2">
    <source>
        <dbReference type="ARBA" id="ARBA00006155"/>
    </source>
</evidence>
<proteinExistence type="inferred from homology"/>
<evidence type="ECO:0000259" key="11">
    <source>
        <dbReference type="PROSITE" id="PS50109"/>
    </source>
</evidence>
<keyword evidence="8" id="KW-0809">Transit peptide</keyword>
<dbReference type="InterPro" id="IPR005467">
    <property type="entry name" value="His_kinase_dom"/>
</dbReference>
<reference evidence="12 13" key="1">
    <citation type="submission" date="2016-01" db="EMBL/GenBank/DDBJ databases">
        <title>Genome sequence of the yeast Holleya sinecauda.</title>
        <authorList>
            <person name="Dietrich F.S."/>
        </authorList>
    </citation>
    <scope>NUCLEOTIDE SEQUENCE [LARGE SCALE GENOMIC DNA]</scope>
    <source>
        <strain evidence="12 13">ATCC 58844</strain>
    </source>
</reference>
<comment type="similarity">
    <text evidence="2 10">Belongs to the PDK/BCKDK protein kinase family.</text>
</comment>
<evidence type="ECO:0000256" key="3">
    <source>
        <dbReference type="ARBA" id="ARBA00022553"/>
    </source>
</evidence>
<evidence type="ECO:0000256" key="8">
    <source>
        <dbReference type="ARBA" id="ARBA00022946"/>
    </source>
</evidence>
<comment type="subcellular location">
    <subcellularLocation>
        <location evidence="1 10">Mitochondrion matrix</location>
    </subcellularLocation>
</comment>
<dbReference type="Pfam" id="PF02518">
    <property type="entry name" value="HATPase_c"/>
    <property type="match status" value="1"/>
</dbReference>
<accession>A0A0X8HSH0</accession>
<keyword evidence="7 10" id="KW-0067">ATP-binding</keyword>
<evidence type="ECO:0000313" key="12">
    <source>
        <dbReference type="EMBL" id="AMD20654.1"/>
    </source>
</evidence>
<dbReference type="GeneID" id="28723910"/>